<proteinExistence type="predicted"/>
<keyword evidence="1" id="KW-1133">Transmembrane helix</keyword>
<evidence type="ECO:0000256" key="1">
    <source>
        <dbReference type="SAM" id="Phobius"/>
    </source>
</evidence>
<organism evidence="2">
    <name type="scientific">Paraleonnates uschakovi</name>
    <dbReference type="NCBI Taxonomy" id="1922336"/>
    <lineage>
        <taxon>Eukaryota</taxon>
        <taxon>Metazoa</taxon>
        <taxon>Spiralia</taxon>
        <taxon>Lophotrochozoa</taxon>
        <taxon>Annelida</taxon>
        <taxon>Polychaeta</taxon>
        <taxon>Errantia</taxon>
        <taxon>Phyllodocida</taxon>
        <taxon>Nereididae</taxon>
        <taxon>Paraleonnates</taxon>
    </lineage>
</organism>
<keyword evidence="1" id="KW-0812">Transmembrane</keyword>
<evidence type="ECO:0000313" key="2">
    <source>
        <dbReference type="EMBL" id="APG32410.1"/>
    </source>
</evidence>
<keyword evidence="1" id="KW-0472">Membrane</keyword>
<reference evidence="2" key="1">
    <citation type="journal article" date="2016" name="Mitochondrial DNA Part B Resour">
        <title>Complete mitochondrial genome sequence of the giant mud worm Paraleonnates uschakovi Khlebovich &amp; Wu, 1962 (Polychaeta: Nereididae).</title>
        <authorList>
            <person name="Park T."/>
            <person name="Lee S.-H."/>
            <person name="Kim W."/>
        </authorList>
    </citation>
    <scope>NUCLEOTIDE SEQUENCE</scope>
</reference>
<geneLocation type="mitochondrion" evidence="2"/>
<dbReference type="AlphaFoldDB" id="A0A343A8R0"/>
<dbReference type="GeneID" id="30684388"/>
<keyword evidence="2" id="KW-0496">Mitochondrion</keyword>
<protein>
    <submittedName>
        <fullName evidence="2">ATP synthase F0 subunit 8</fullName>
    </submittedName>
</protein>
<accession>A0A343A8R0</accession>
<name>A0A343A8R0_9ANNE</name>
<dbReference type="RefSeq" id="YP_009331658.1">
    <property type="nucleotide sequence ID" value="NC_032361.1"/>
</dbReference>
<dbReference type="CTD" id="4509"/>
<dbReference type="EMBL" id="KX462988">
    <property type="protein sequence ID" value="APG32410.1"/>
    <property type="molecule type" value="Genomic_DNA"/>
</dbReference>
<sequence length="53" mass="6358">MPHLAPFNWLLIPFLMFLLFLILSSMLWWQFNPSFPKISSTTLLKTSSKWPWC</sequence>
<gene>
    <name evidence="2" type="primary">ATP8</name>
</gene>
<feature type="transmembrane region" description="Helical" evidence="1">
    <location>
        <begin position="6"/>
        <end position="29"/>
    </location>
</feature>